<comment type="function">
    <text evidence="11 15">F(1)F(0) ATP synthase produces ATP from ADP in the presence of a proton or sodium gradient. F-type ATPases consist of two structural domains, F(1) containing the extramembraneous catalytic core and F(0) containing the membrane proton channel, linked together by a central stalk and a peripheral stalk. During catalysis, ATP synthesis in the catalytic domain of F(1) is coupled via a rotary mechanism of the central stalk subunits to proton translocation.</text>
</comment>
<evidence type="ECO:0000256" key="2">
    <source>
        <dbReference type="ARBA" id="ARBA00022448"/>
    </source>
</evidence>
<evidence type="ECO:0000256" key="16">
    <source>
        <dbReference type="RuleBase" id="RU003848"/>
    </source>
</evidence>
<evidence type="ECO:0000256" key="13">
    <source>
        <dbReference type="ARBA" id="ARBA00026054"/>
    </source>
</evidence>
<dbReference type="GO" id="GO:0046933">
    <property type="term" value="F:proton-transporting ATP synthase activity, rotational mechanism"/>
    <property type="evidence" value="ECO:0007669"/>
    <property type="project" value="UniProtKB-UniRule"/>
</dbReference>
<evidence type="ECO:0000256" key="15">
    <source>
        <dbReference type="HAMAP-Rule" id="MF_01398"/>
    </source>
</evidence>
<evidence type="ECO:0000256" key="17">
    <source>
        <dbReference type="SAM" id="Coils"/>
    </source>
</evidence>
<keyword evidence="17" id="KW-0175">Coiled coil</keyword>
<comment type="caution">
    <text evidence="18">The sequence shown here is derived from an EMBL/GenBank/DDBJ whole genome shotgun (WGS) entry which is preliminary data.</text>
</comment>
<dbReference type="GO" id="GO:0012505">
    <property type="term" value="C:endomembrane system"/>
    <property type="evidence" value="ECO:0007669"/>
    <property type="project" value="UniProtKB-SubCell"/>
</dbReference>
<dbReference type="InterPro" id="IPR028987">
    <property type="entry name" value="ATP_synth_B-like_membr_sf"/>
</dbReference>
<reference evidence="18 19" key="1">
    <citation type="submission" date="2018-05" db="EMBL/GenBank/DDBJ databases">
        <title>Genomic Encyclopedia of Archaeal and Bacterial Type Strains, Phase II (KMG-II): from individual species to whole genera.</title>
        <authorList>
            <person name="Goeker M."/>
        </authorList>
    </citation>
    <scope>NUCLEOTIDE SEQUENCE [LARGE SCALE GENOMIC DNA]</scope>
    <source>
        <strain evidence="18 19">DSM 22214</strain>
    </source>
</reference>
<evidence type="ECO:0000256" key="1">
    <source>
        <dbReference type="ARBA" id="ARBA00005513"/>
    </source>
</evidence>
<proteinExistence type="inferred from homology"/>
<dbReference type="GO" id="GO:0046961">
    <property type="term" value="F:proton-transporting ATPase activity, rotational mechanism"/>
    <property type="evidence" value="ECO:0007669"/>
    <property type="project" value="TreeGrafter"/>
</dbReference>
<name>A0A316DX71_9BACT</name>
<comment type="function">
    <text evidence="12">Component of the F(0) channel, it forms part of the peripheral stalk, linking F(1) to F(0). The b'-subunit is a diverged and duplicated form of b found in plants and photosynthetic bacteria.</text>
</comment>
<organism evidence="18 19">
    <name type="scientific">Arcicella aurantiaca</name>
    <dbReference type="NCBI Taxonomy" id="591202"/>
    <lineage>
        <taxon>Bacteria</taxon>
        <taxon>Pseudomonadati</taxon>
        <taxon>Bacteroidota</taxon>
        <taxon>Cytophagia</taxon>
        <taxon>Cytophagales</taxon>
        <taxon>Flectobacillaceae</taxon>
        <taxon>Arcicella</taxon>
    </lineage>
</organism>
<dbReference type="InterPro" id="IPR050059">
    <property type="entry name" value="ATP_synthase_B_chain"/>
</dbReference>
<evidence type="ECO:0000256" key="8">
    <source>
        <dbReference type="ARBA" id="ARBA00023065"/>
    </source>
</evidence>
<keyword evidence="3 15" id="KW-1003">Cell membrane</keyword>
<evidence type="ECO:0000256" key="3">
    <source>
        <dbReference type="ARBA" id="ARBA00022475"/>
    </source>
</evidence>
<feature type="transmembrane region" description="Helical" evidence="15">
    <location>
        <begin position="12"/>
        <end position="32"/>
    </location>
</feature>
<dbReference type="RefSeq" id="WP_109744186.1">
    <property type="nucleotide sequence ID" value="NZ_QGGO01000021.1"/>
</dbReference>
<comment type="subcellular location">
    <subcellularLocation>
        <location evidence="15">Cell membrane</location>
        <topology evidence="15">Single-pass membrane protein</topology>
    </subcellularLocation>
    <subcellularLocation>
        <location evidence="14">Endomembrane system</location>
        <topology evidence="14">Single-pass membrane protein</topology>
    </subcellularLocation>
</comment>
<feature type="coiled-coil region" evidence="17">
    <location>
        <begin position="53"/>
        <end position="91"/>
    </location>
</feature>
<evidence type="ECO:0000256" key="11">
    <source>
        <dbReference type="ARBA" id="ARBA00025198"/>
    </source>
</evidence>
<evidence type="ECO:0000256" key="6">
    <source>
        <dbReference type="ARBA" id="ARBA00022781"/>
    </source>
</evidence>
<dbReference type="CDD" id="cd06503">
    <property type="entry name" value="ATP-synt_Fo_b"/>
    <property type="match status" value="1"/>
</dbReference>
<keyword evidence="10 15" id="KW-0066">ATP synthesis</keyword>
<sequence length="166" mass="18140">MLVSILEPALGLIIWQLVIFGILFFLLAKFAWKPIMGALQEREASIEDALSLAAKTRQEITDLKAGNEQLIAEARAERDRVLKEAKEAGDAMIAQAKADAQKAGADEIEKARAAFNQERANAVAALRKETATLSLEIAEKVLRNQLSDRTAQENLVTSLLADAKLN</sequence>
<gene>
    <name evidence="15" type="primary">atpF</name>
    <name evidence="18" type="ORF">LV89_03493</name>
</gene>
<keyword evidence="4 15" id="KW-0138">CF(0)</keyword>
<keyword evidence="19" id="KW-1185">Reference proteome</keyword>
<dbReference type="InterPro" id="IPR002146">
    <property type="entry name" value="ATP_synth_b/b'su_bac/chlpt"/>
</dbReference>
<dbReference type="GO" id="GO:0045259">
    <property type="term" value="C:proton-transporting ATP synthase complex"/>
    <property type="evidence" value="ECO:0007669"/>
    <property type="project" value="UniProtKB-KW"/>
</dbReference>
<dbReference type="HAMAP" id="MF_01398">
    <property type="entry name" value="ATP_synth_b_bprime"/>
    <property type="match status" value="1"/>
</dbReference>
<keyword evidence="6 15" id="KW-0375">Hydrogen ion transport</keyword>
<evidence type="ECO:0000313" key="18">
    <source>
        <dbReference type="EMBL" id="PWK22108.1"/>
    </source>
</evidence>
<dbReference type="AlphaFoldDB" id="A0A316DX71"/>
<keyword evidence="8 15" id="KW-0406">Ion transport</keyword>
<evidence type="ECO:0000256" key="14">
    <source>
        <dbReference type="ARBA" id="ARBA00037847"/>
    </source>
</evidence>
<accession>A0A316DX71</accession>
<evidence type="ECO:0000256" key="9">
    <source>
        <dbReference type="ARBA" id="ARBA00023136"/>
    </source>
</evidence>
<dbReference type="EMBL" id="QGGO01000021">
    <property type="protein sequence ID" value="PWK22108.1"/>
    <property type="molecule type" value="Genomic_DNA"/>
</dbReference>
<evidence type="ECO:0000256" key="4">
    <source>
        <dbReference type="ARBA" id="ARBA00022547"/>
    </source>
</evidence>
<keyword evidence="2 15" id="KW-0813">Transport</keyword>
<keyword evidence="9 15" id="KW-0472">Membrane</keyword>
<dbReference type="PANTHER" id="PTHR33445">
    <property type="entry name" value="ATP SYNTHASE SUBUNIT B', CHLOROPLASTIC"/>
    <property type="match status" value="1"/>
</dbReference>
<evidence type="ECO:0000256" key="5">
    <source>
        <dbReference type="ARBA" id="ARBA00022692"/>
    </source>
</evidence>
<dbReference type="SUPFAM" id="SSF81573">
    <property type="entry name" value="F1F0 ATP synthase subunit B, membrane domain"/>
    <property type="match status" value="1"/>
</dbReference>
<keyword evidence="5 15" id="KW-0812">Transmembrane</keyword>
<dbReference type="PANTHER" id="PTHR33445:SF1">
    <property type="entry name" value="ATP SYNTHASE SUBUNIT B"/>
    <property type="match status" value="1"/>
</dbReference>
<dbReference type="OrthoDB" id="9795289at2"/>
<evidence type="ECO:0000256" key="12">
    <source>
        <dbReference type="ARBA" id="ARBA00025614"/>
    </source>
</evidence>
<evidence type="ECO:0000256" key="7">
    <source>
        <dbReference type="ARBA" id="ARBA00022989"/>
    </source>
</evidence>
<keyword evidence="7 15" id="KW-1133">Transmembrane helix</keyword>
<evidence type="ECO:0000256" key="10">
    <source>
        <dbReference type="ARBA" id="ARBA00023310"/>
    </source>
</evidence>
<dbReference type="GO" id="GO:0005886">
    <property type="term" value="C:plasma membrane"/>
    <property type="evidence" value="ECO:0007669"/>
    <property type="project" value="UniProtKB-SubCell"/>
</dbReference>
<comment type="subunit">
    <text evidence="15">F-type ATPases have 2 components, F(1) - the catalytic core - and F(0) - the membrane proton channel. F(1) has five subunits: alpha(3), beta(3), gamma(1), delta(1), epsilon(1). F(0) has three main subunits: a(1), b(2) and c(10-14). The alpha and beta chains form an alternating ring which encloses part of the gamma chain. F(1) is attached to F(0) by a central stalk formed by the gamma and epsilon chains, while a peripheral stalk is formed by the delta and b chains.</text>
</comment>
<dbReference type="InterPro" id="IPR005864">
    <property type="entry name" value="ATP_synth_F0_bsu_bac"/>
</dbReference>
<dbReference type="NCBIfam" id="TIGR01144">
    <property type="entry name" value="ATP_synt_b"/>
    <property type="match status" value="1"/>
</dbReference>
<evidence type="ECO:0000313" key="19">
    <source>
        <dbReference type="Proteomes" id="UP000245489"/>
    </source>
</evidence>
<comment type="similarity">
    <text evidence="1 15 16">Belongs to the ATPase B chain family.</text>
</comment>
<dbReference type="Pfam" id="PF00430">
    <property type="entry name" value="ATP-synt_B"/>
    <property type="match status" value="1"/>
</dbReference>
<comment type="subunit">
    <text evidence="13">F-type ATPases have 2 components, F(1) - the catalytic core - and F(0) - the membrane proton channel. F(1) has five subunits: alpha(3), beta(3), gamma(1), delta(1), epsilon(1). F(0) has four main subunits: a(1), b(2) and c(10-14). The alpha and beta chains form an alternating ring which encloses part of the gamma chain. F(1) is attached to F(0) by a central stalk formed by the gamma and epsilon chains, while a peripheral stalk is formed by the delta and b chains.</text>
</comment>
<protein>
    <recommendedName>
        <fullName evidence="15">ATP synthase subunit b</fullName>
    </recommendedName>
    <alternativeName>
        <fullName evidence="15">ATP synthase F(0) sector subunit b</fullName>
    </alternativeName>
    <alternativeName>
        <fullName evidence="15">ATPase subunit I</fullName>
    </alternativeName>
    <alternativeName>
        <fullName evidence="15">F-type ATPase subunit b</fullName>
        <shortName evidence="15">F-ATPase subunit b</shortName>
    </alternativeName>
</protein>
<dbReference type="Proteomes" id="UP000245489">
    <property type="component" value="Unassembled WGS sequence"/>
</dbReference>